<gene>
    <name evidence="2" type="ordered locus">Sta7437_0764</name>
</gene>
<dbReference type="RefSeq" id="WP_015192028.1">
    <property type="nucleotide sequence ID" value="NC_019748.1"/>
</dbReference>
<dbReference type="KEGG" id="scs:Sta7437_0764"/>
<reference evidence="3" key="1">
    <citation type="journal article" date="2013" name="Proc. Natl. Acad. Sci. U.S.A.">
        <title>Improving the coverage of the cyanobacterial phylum using diversity-driven genome sequencing.</title>
        <authorList>
            <person name="Shih P.M."/>
            <person name="Wu D."/>
            <person name="Latifi A."/>
            <person name="Axen S.D."/>
            <person name="Fewer D.P."/>
            <person name="Talla E."/>
            <person name="Calteau A."/>
            <person name="Cai F."/>
            <person name="Tandeau de Marsac N."/>
            <person name="Rippka R."/>
            <person name="Herdman M."/>
            <person name="Sivonen K."/>
            <person name="Coursin T."/>
            <person name="Laurent T."/>
            <person name="Goodwin L."/>
            <person name="Nolan M."/>
            <person name="Davenport K.W."/>
            <person name="Han C.S."/>
            <person name="Rubin E.M."/>
            <person name="Eisen J.A."/>
            <person name="Woyke T."/>
            <person name="Gugger M."/>
            <person name="Kerfeld C.A."/>
        </authorList>
    </citation>
    <scope>NUCLEOTIDE SEQUENCE [LARGE SCALE GENOMIC DNA]</scope>
    <source>
        <strain evidence="3">ATCC 29371 / PCC 7437</strain>
    </source>
</reference>
<dbReference type="Proteomes" id="UP000010473">
    <property type="component" value="Chromosome"/>
</dbReference>
<evidence type="ECO:0000313" key="3">
    <source>
        <dbReference type="Proteomes" id="UP000010473"/>
    </source>
</evidence>
<sequence>MKVWLVSVALLFVVAEFLLWAKNFILPLPIYLLGGAFLAIASNYEKGIFALFRSQAEVPFNTLSQTATLIETEPNQISETELTAVTYLPQQQVQPAKPD</sequence>
<accession>K9XP15</accession>
<keyword evidence="1" id="KW-1133">Transmembrane helix</keyword>
<dbReference type="AlphaFoldDB" id="K9XP15"/>
<proteinExistence type="predicted"/>
<name>K9XP15_STAC7</name>
<dbReference type="HOGENOM" id="CLU_181481_1_0_3"/>
<feature type="transmembrane region" description="Helical" evidence="1">
    <location>
        <begin position="25"/>
        <end position="44"/>
    </location>
</feature>
<organism evidence="2 3">
    <name type="scientific">Stanieria cyanosphaera (strain ATCC 29371 / PCC 7437)</name>
    <dbReference type="NCBI Taxonomy" id="111780"/>
    <lineage>
        <taxon>Bacteria</taxon>
        <taxon>Bacillati</taxon>
        <taxon>Cyanobacteriota</taxon>
        <taxon>Cyanophyceae</taxon>
        <taxon>Pleurocapsales</taxon>
        <taxon>Dermocarpellaceae</taxon>
        <taxon>Stanieria</taxon>
    </lineage>
</organism>
<keyword evidence="1" id="KW-0812">Transmembrane</keyword>
<dbReference type="PATRIC" id="fig|111780.3.peg.797"/>
<keyword evidence="1" id="KW-0472">Membrane</keyword>
<dbReference type="eggNOG" id="ENOG5033ECU">
    <property type="taxonomic scope" value="Bacteria"/>
</dbReference>
<protein>
    <submittedName>
        <fullName evidence="2">Uncharacterized protein</fullName>
    </submittedName>
</protein>
<dbReference type="OrthoDB" id="466365at2"/>
<evidence type="ECO:0000313" key="2">
    <source>
        <dbReference type="EMBL" id="AFZ34355.1"/>
    </source>
</evidence>
<dbReference type="EMBL" id="CP003653">
    <property type="protein sequence ID" value="AFZ34355.1"/>
    <property type="molecule type" value="Genomic_DNA"/>
</dbReference>
<evidence type="ECO:0000256" key="1">
    <source>
        <dbReference type="SAM" id="Phobius"/>
    </source>
</evidence>
<keyword evidence="3" id="KW-1185">Reference proteome</keyword>